<comment type="caution">
    <text evidence="1">The sequence shown here is derived from an EMBL/GenBank/DDBJ whole genome shotgun (WGS) entry which is preliminary data.</text>
</comment>
<organism evidence="1 2">
    <name type="scientific">Trichonephila clavata</name>
    <name type="common">Joro spider</name>
    <name type="synonym">Nephila clavata</name>
    <dbReference type="NCBI Taxonomy" id="2740835"/>
    <lineage>
        <taxon>Eukaryota</taxon>
        <taxon>Metazoa</taxon>
        <taxon>Ecdysozoa</taxon>
        <taxon>Arthropoda</taxon>
        <taxon>Chelicerata</taxon>
        <taxon>Arachnida</taxon>
        <taxon>Araneae</taxon>
        <taxon>Araneomorphae</taxon>
        <taxon>Entelegynae</taxon>
        <taxon>Araneoidea</taxon>
        <taxon>Nephilidae</taxon>
        <taxon>Trichonephila</taxon>
    </lineage>
</organism>
<dbReference type="AlphaFoldDB" id="A0A8X6H1Y7"/>
<dbReference type="EMBL" id="BMAO01010205">
    <property type="protein sequence ID" value="GFQ65522.1"/>
    <property type="molecule type" value="Genomic_DNA"/>
</dbReference>
<accession>A0A8X6H1Y7</accession>
<gene>
    <name evidence="1" type="ORF">TNCT_378751</name>
</gene>
<proteinExistence type="predicted"/>
<keyword evidence="2" id="KW-1185">Reference proteome</keyword>
<name>A0A8X6H1Y7_TRICU</name>
<dbReference type="Proteomes" id="UP000887116">
    <property type="component" value="Unassembled WGS sequence"/>
</dbReference>
<protein>
    <submittedName>
        <fullName evidence="1">Uncharacterized protein</fullName>
    </submittedName>
</protein>
<evidence type="ECO:0000313" key="2">
    <source>
        <dbReference type="Proteomes" id="UP000887116"/>
    </source>
</evidence>
<sequence>MLNDTPKHLKRCIRLSKTYIQVCCLQASSFSTAMQSRMSPWWVSRHWPIKSSPGKSRVRSRSITSRLLHLWTAEEKPDGLMISIRR</sequence>
<evidence type="ECO:0000313" key="1">
    <source>
        <dbReference type="EMBL" id="GFQ65522.1"/>
    </source>
</evidence>
<reference evidence="1" key="1">
    <citation type="submission" date="2020-07" db="EMBL/GenBank/DDBJ databases">
        <title>Multicomponent nature underlies the extraordinary mechanical properties of spider dragline silk.</title>
        <authorList>
            <person name="Kono N."/>
            <person name="Nakamura H."/>
            <person name="Mori M."/>
            <person name="Yoshida Y."/>
            <person name="Ohtoshi R."/>
            <person name="Malay A.D."/>
            <person name="Moran D.A.P."/>
            <person name="Tomita M."/>
            <person name="Numata K."/>
            <person name="Arakawa K."/>
        </authorList>
    </citation>
    <scope>NUCLEOTIDE SEQUENCE</scope>
</reference>